<keyword evidence="5" id="KW-1185">Reference proteome</keyword>
<feature type="repeat" description="TPR" evidence="1">
    <location>
        <begin position="272"/>
        <end position="305"/>
    </location>
</feature>
<feature type="domain" description="HTH cro/C1-type" evidence="3">
    <location>
        <begin position="7"/>
        <end position="60"/>
    </location>
</feature>
<dbReference type="InterPro" id="IPR011990">
    <property type="entry name" value="TPR-like_helical_dom_sf"/>
</dbReference>
<sequence length="448" mass="53301">METGEKIRWIRKFKNLTQGELVEGIASVTYISRVETGRVEPSPSFLNKVSKKLGITSEYLTNTLNENRNKLRQLILNYKNNVHLLNESDLFYLQMSALEMHSQNDLTNIYGILISYYTINNHLDEAEKLVGRSVKLISNKNIDKRNFPHFFYYNKAIGNYYYAKQFYEDAKFYYSIAERYITDETSIESGHLYYNYSLVYQQIFEEINISLIYTNKALQIYKMHNHEENIIKTMILLAQQYRDLHRIEDALSNLKKAQKLLLEHELNHILYSEIQYNIGKVYQKINKDTHAIQYFKSTLQISQPFIQTKLSDMNGSVPHIKIYAYACKGLVEVLYKQKDWEDVQFYFSTAFDISCHHHLPHLYIELKAIKANIYKYKENHIFYEKEMKEAIQYALDHKHYVITKKLATELGDYYFENKYYKKSVDYYRLARNHTQNILDSSVEFSSVL</sequence>
<dbReference type="InterPro" id="IPR019734">
    <property type="entry name" value="TPR_rpt"/>
</dbReference>
<dbReference type="PANTHER" id="PTHR37038">
    <property type="entry name" value="TRANSCRIPTIONAL REGULATOR-RELATED"/>
    <property type="match status" value="1"/>
</dbReference>
<reference evidence="4 5" key="1">
    <citation type="submission" date="2023-08" db="EMBL/GenBank/DDBJ databases">
        <authorList>
            <person name="Park J.-S."/>
        </authorList>
    </citation>
    <scope>NUCLEOTIDE SEQUENCE [LARGE SCALE GENOMIC DNA]</scope>
    <source>
        <strain evidence="4 5">2205SS18-9</strain>
    </source>
</reference>
<name>A0ABT9J4R9_9BACL</name>
<dbReference type="Gene3D" id="1.10.260.40">
    <property type="entry name" value="lambda repressor-like DNA-binding domains"/>
    <property type="match status" value="1"/>
</dbReference>
<dbReference type="InterPro" id="IPR001387">
    <property type="entry name" value="Cro/C1-type_HTH"/>
</dbReference>
<dbReference type="PROSITE" id="PS50943">
    <property type="entry name" value="HTH_CROC1"/>
    <property type="match status" value="1"/>
</dbReference>
<dbReference type="Pfam" id="PF13424">
    <property type="entry name" value="TPR_12"/>
    <property type="match status" value="1"/>
</dbReference>
<dbReference type="Proteomes" id="UP001231941">
    <property type="component" value="Unassembled WGS sequence"/>
</dbReference>
<accession>A0ABT9J4R9</accession>
<dbReference type="SMART" id="SM00530">
    <property type="entry name" value="HTH_XRE"/>
    <property type="match status" value="1"/>
</dbReference>
<organism evidence="4 5">
    <name type="scientific">Chengkuizengella axinellae</name>
    <dbReference type="NCBI Taxonomy" id="3064388"/>
    <lineage>
        <taxon>Bacteria</taxon>
        <taxon>Bacillati</taxon>
        <taxon>Bacillota</taxon>
        <taxon>Bacilli</taxon>
        <taxon>Bacillales</taxon>
        <taxon>Paenibacillaceae</taxon>
        <taxon>Chengkuizengella</taxon>
    </lineage>
</organism>
<keyword evidence="2" id="KW-0175">Coiled coil</keyword>
<evidence type="ECO:0000256" key="1">
    <source>
        <dbReference type="PROSITE-ProRule" id="PRU00339"/>
    </source>
</evidence>
<comment type="caution">
    <text evidence="4">The sequence shown here is derived from an EMBL/GenBank/DDBJ whole genome shotgun (WGS) entry which is preliminary data.</text>
</comment>
<proteinExistence type="predicted"/>
<keyword evidence="1" id="KW-0802">TPR repeat</keyword>
<dbReference type="SUPFAM" id="SSF48452">
    <property type="entry name" value="TPR-like"/>
    <property type="match status" value="1"/>
</dbReference>
<dbReference type="RefSeq" id="WP_305993295.1">
    <property type="nucleotide sequence ID" value="NZ_JAVAMP010000011.1"/>
</dbReference>
<dbReference type="CDD" id="cd00093">
    <property type="entry name" value="HTH_XRE"/>
    <property type="match status" value="1"/>
</dbReference>
<protein>
    <submittedName>
        <fullName evidence="4">Helix-turn-helix transcriptional regulator</fullName>
    </submittedName>
</protein>
<evidence type="ECO:0000256" key="2">
    <source>
        <dbReference type="SAM" id="Coils"/>
    </source>
</evidence>
<dbReference type="InterPro" id="IPR053163">
    <property type="entry name" value="HTH-type_regulator_Rgg"/>
</dbReference>
<gene>
    <name evidence="4" type="ORF">Q5Y73_17945</name>
</gene>
<evidence type="ECO:0000259" key="3">
    <source>
        <dbReference type="PROSITE" id="PS50943"/>
    </source>
</evidence>
<evidence type="ECO:0000313" key="5">
    <source>
        <dbReference type="Proteomes" id="UP001231941"/>
    </source>
</evidence>
<feature type="coiled-coil region" evidence="2">
    <location>
        <begin position="237"/>
        <end position="267"/>
    </location>
</feature>
<dbReference type="SUPFAM" id="SSF47413">
    <property type="entry name" value="lambda repressor-like DNA-binding domains"/>
    <property type="match status" value="1"/>
</dbReference>
<dbReference type="SMART" id="SM00028">
    <property type="entry name" value="TPR"/>
    <property type="match status" value="2"/>
</dbReference>
<dbReference type="PANTHER" id="PTHR37038:SF14">
    <property type="entry name" value="TRANSCRIPTIONAL ACTIVATOR"/>
    <property type="match status" value="1"/>
</dbReference>
<dbReference type="InterPro" id="IPR010982">
    <property type="entry name" value="Lambda_DNA-bd_dom_sf"/>
</dbReference>
<dbReference type="Pfam" id="PF01381">
    <property type="entry name" value="HTH_3"/>
    <property type="match status" value="1"/>
</dbReference>
<dbReference type="EMBL" id="JAVAMP010000011">
    <property type="protein sequence ID" value="MDP5275985.1"/>
    <property type="molecule type" value="Genomic_DNA"/>
</dbReference>
<dbReference type="Gene3D" id="1.25.40.10">
    <property type="entry name" value="Tetratricopeptide repeat domain"/>
    <property type="match status" value="1"/>
</dbReference>
<evidence type="ECO:0000313" key="4">
    <source>
        <dbReference type="EMBL" id="MDP5275985.1"/>
    </source>
</evidence>
<dbReference type="PROSITE" id="PS50005">
    <property type="entry name" value="TPR"/>
    <property type="match status" value="1"/>
</dbReference>